<reference evidence="1" key="1">
    <citation type="journal article" date="2014" name="Front. Microbiol.">
        <title>High frequency of phylogenetically diverse reductive dehalogenase-homologous genes in deep subseafloor sedimentary metagenomes.</title>
        <authorList>
            <person name="Kawai M."/>
            <person name="Futagami T."/>
            <person name="Toyoda A."/>
            <person name="Takaki Y."/>
            <person name="Nishi S."/>
            <person name="Hori S."/>
            <person name="Arai W."/>
            <person name="Tsubouchi T."/>
            <person name="Morono Y."/>
            <person name="Uchiyama I."/>
            <person name="Ito T."/>
            <person name="Fujiyama A."/>
            <person name="Inagaki F."/>
            <person name="Takami H."/>
        </authorList>
    </citation>
    <scope>NUCLEOTIDE SEQUENCE</scope>
    <source>
        <strain evidence="1">Expedition CK06-06</strain>
    </source>
</reference>
<accession>X1E820</accession>
<evidence type="ECO:0000313" key="1">
    <source>
        <dbReference type="EMBL" id="GAH04808.1"/>
    </source>
</evidence>
<name>X1E820_9ZZZZ</name>
<gene>
    <name evidence="1" type="ORF">S01H4_42325</name>
</gene>
<feature type="non-terminal residue" evidence="1">
    <location>
        <position position="211"/>
    </location>
</feature>
<sequence length="211" mass="22880">MAVADAVTARGMSQRISRAIKAIQQNFSKQNALLYLCMKNNKINWGGSHTEFEWYIRKETAAVPSWGGGELGIRTFEEIDPVNRAHLPYCWIEKTYGVGDRSIEANKNARGSQKIYDILKENLNVAKINLFDAIVPSMWTGASDGDGAGNEPVGLDKVIGEAAESTNDSATAAATSYANISMADAAITAAAYVTSKGAWRTPQWAPTVFNL</sequence>
<protein>
    <submittedName>
        <fullName evidence="1">Uncharacterized protein</fullName>
    </submittedName>
</protein>
<dbReference type="EMBL" id="BART01023232">
    <property type="protein sequence ID" value="GAH04808.1"/>
    <property type="molecule type" value="Genomic_DNA"/>
</dbReference>
<organism evidence="1">
    <name type="scientific">marine sediment metagenome</name>
    <dbReference type="NCBI Taxonomy" id="412755"/>
    <lineage>
        <taxon>unclassified sequences</taxon>
        <taxon>metagenomes</taxon>
        <taxon>ecological metagenomes</taxon>
    </lineage>
</organism>
<comment type="caution">
    <text evidence="1">The sequence shown here is derived from an EMBL/GenBank/DDBJ whole genome shotgun (WGS) entry which is preliminary data.</text>
</comment>
<proteinExistence type="predicted"/>
<dbReference type="AlphaFoldDB" id="X1E820"/>